<dbReference type="InterPro" id="IPR048266">
    <property type="entry name" value="Rax2-like_second"/>
</dbReference>
<comment type="caution">
    <text evidence="5">The sequence shown here is derived from an EMBL/GenBank/DDBJ whole genome shotgun (WGS) entry which is preliminary data.</text>
</comment>
<dbReference type="InterPro" id="IPR024982">
    <property type="entry name" value="Rax2-like_C"/>
</dbReference>
<gene>
    <name evidence="5" type="ORF">Aory04_000157300</name>
</gene>
<dbReference type="AlphaFoldDB" id="A0AAN4Y8G1"/>
<dbReference type="SUPFAM" id="SSF50998">
    <property type="entry name" value="Quinoprotein alcohol dehydrogenase-like"/>
    <property type="match status" value="1"/>
</dbReference>
<feature type="domain" description="Rax2-like third" evidence="4">
    <location>
        <begin position="386"/>
        <end position="543"/>
    </location>
</feature>
<evidence type="ECO:0000313" key="6">
    <source>
        <dbReference type="Proteomes" id="UP001165205"/>
    </source>
</evidence>
<dbReference type="Pfam" id="PF20842">
    <property type="entry name" value="Rax2_2"/>
    <property type="match status" value="1"/>
</dbReference>
<dbReference type="Gene3D" id="2.120.10.80">
    <property type="entry name" value="Kelch-type beta propeller"/>
    <property type="match status" value="1"/>
</dbReference>
<organism evidence="5 6">
    <name type="scientific">Aspergillus oryzae</name>
    <name type="common">Yellow koji mold</name>
    <dbReference type="NCBI Taxonomy" id="5062"/>
    <lineage>
        <taxon>Eukaryota</taxon>
        <taxon>Fungi</taxon>
        <taxon>Dikarya</taxon>
        <taxon>Ascomycota</taxon>
        <taxon>Pezizomycotina</taxon>
        <taxon>Eurotiomycetes</taxon>
        <taxon>Eurotiomycetidae</taxon>
        <taxon>Eurotiales</taxon>
        <taxon>Aspergillaceae</taxon>
        <taxon>Aspergillus</taxon>
        <taxon>Aspergillus subgen. Circumdati</taxon>
    </lineage>
</organism>
<dbReference type="PANTHER" id="PTHR31778:SF2">
    <property type="entry name" value="BUD SITE SELECTION PROTEIN RAX2"/>
    <property type="match status" value="1"/>
</dbReference>
<feature type="domain" description="Rax2-like second" evidence="3">
    <location>
        <begin position="226"/>
        <end position="375"/>
    </location>
</feature>
<dbReference type="InterPro" id="IPR015915">
    <property type="entry name" value="Kelch-typ_b-propeller"/>
</dbReference>
<reference evidence="5" key="1">
    <citation type="submission" date="2023-04" db="EMBL/GenBank/DDBJ databases">
        <title>Aspergillus oryzae NBRC 4228.</title>
        <authorList>
            <person name="Ichikawa N."/>
            <person name="Sato H."/>
            <person name="Tonouchi N."/>
        </authorList>
    </citation>
    <scope>NUCLEOTIDE SEQUENCE</scope>
    <source>
        <strain evidence="5">NBRC 4228</strain>
    </source>
</reference>
<dbReference type="SUPFAM" id="SSF50965">
    <property type="entry name" value="Galactose oxidase, central domain"/>
    <property type="match status" value="1"/>
</dbReference>
<keyword evidence="1" id="KW-0732">Signal</keyword>
<dbReference type="InterPro" id="IPR011047">
    <property type="entry name" value="Quinoprotein_ADH-like_sf"/>
</dbReference>
<dbReference type="PANTHER" id="PTHR31778">
    <property type="entry name" value="BUD SITE SELECTION PROTEIN RAX2"/>
    <property type="match status" value="1"/>
</dbReference>
<dbReference type="Proteomes" id="UP001165205">
    <property type="component" value="Unassembled WGS sequence"/>
</dbReference>
<protein>
    <submittedName>
        <fullName evidence="5">Unnamed protein product</fullName>
    </submittedName>
</protein>
<dbReference type="InterPro" id="IPR011043">
    <property type="entry name" value="Gal_Oxase/kelch_b-propeller"/>
</dbReference>
<feature type="chain" id="PRO_5042898469" evidence="1">
    <location>
        <begin position="32"/>
        <end position="1251"/>
    </location>
</feature>
<evidence type="ECO:0000259" key="4">
    <source>
        <dbReference type="Pfam" id="PF20843"/>
    </source>
</evidence>
<name>A0AAN4Y8G1_ASPOZ</name>
<dbReference type="Pfam" id="PF20843">
    <property type="entry name" value="Rax2_3"/>
    <property type="match status" value="1"/>
</dbReference>
<dbReference type="InterPro" id="IPR048265">
    <property type="entry name" value="Rax2-like_third"/>
</dbReference>
<evidence type="ECO:0000259" key="2">
    <source>
        <dbReference type="Pfam" id="PF12768"/>
    </source>
</evidence>
<sequence length="1251" mass="133259">MRNPSLFRPATAGLSTALYLGSLLQLSPASGLSFTPVAQPDLELSPLGRVALTGDFDAVSFYSYKEQSETASVNNGSQSILTPLPDGILTTLSTSDAYIRSMCPFTQKDGTYAGIFVGGNFTSLGGVETQGAALFDPETKKVTALPGLSGSVSAVLCDKDTNSVYVGGDFKYENTSNAVAWVGNEGWKSLVFGGFNGPVTSILKSDDHIIFGGSFDGIGNSTSSKKNQQIINLQNATISSDAVSSRSGYSDPRNIICQTSGEDGEGKTWLLEDNSPGFWRADMRFGYNPTKIRIYNTHFEGRGTKTFLLRRLPDNGIMNLTYTDPDTAKDVYCDQDCSLSNSTDEKYREFEFVNSVGMKGFQLEVHSWYGDGAGLNGIQLVQNDIFAYAINDFNEPTCADLKYPSKATQTGSWTTTESGQSQSDYLTANINDSTASDTSVVFEPDVKQSGNYSVVVYTPGCTQDGTCGSRGVVNVTATLKSNSKSAEPIQMTIHQTNLNDKYDTLYTGHVDSSDGSFRPSVTLTPVAGQGDVTIVASRVKFALIRASEGLDGELNGLYDFDPSAKTTSSNFTESAVNRAGLQLDEDATIRSLAIHDGVMYAGGNFSSSGFKNILSLKGETNATGLQQGGLNSEVSSMTVLDDILYVGGNFTDTSDRSNSDLKHVAAYSFGSKAWTALGGGVNGPVHKVTSLTLNVSTEINETTIGVTGDFDQLLAFDDNTLVNVTGFAIWVPSKKNWLQNLNVTQMAFAGQLSACTKVDNTTVIAGTLSSAGIAAAGAAALLHEGPLSIKPLFANANFTGETYTGIYETKSNRNLTIVGGHFTTTGTDGSSVKNLALLDGKAGTVKGLGTDIDNNSTFLALTAWKDKLYAGGNVSGTFEDYILNGFVVYDLENGTIARKQPPRFTGDAATVNSIAARPDSDEIYFGGQFEKAGALPCPGVCFWDAADQQWNRPGILSGKVLALKWISNKKLLAIGNLTVDGNSSAIATYTPKQQTWESWTSASDLPGTVTAFTPASVDVSTFWLAGVSKNGSSYLANYDGSKFQYPGDLFDQGTTIRNLEVLSLTKDHSGVDVLHNDQVLLVTGQLVIPDFGNASAALFNGTELTPFMLSSNADGQPGSMAQLFYENDNPYSSEGSTLATGWVRCFSPRQQEIVLSKKSGAALGLLDLAWDEIGGRTVEATHSPHVVPMTLVDDLTFDGQSTMASCEHADREVMVHTGSNETGGVLATVLLVQSNEELKKRKRPSGLCIRG</sequence>
<dbReference type="EMBL" id="BSYA01000010">
    <property type="protein sequence ID" value="GMG24302.1"/>
    <property type="molecule type" value="Genomic_DNA"/>
</dbReference>
<evidence type="ECO:0000313" key="5">
    <source>
        <dbReference type="EMBL" id="GMG24302.1"/>
    </source>
</evidence>
<feature type="signal peptide" evidence="1">
    <location>
        <begin position="1"/>
        <end position="31"/>
    </location>
</feature>
<dbReference type="Pfam" id="PF12768">
    <property type="entry name" value="Rax2"/>
    <property type="match status" value="1"/>
</dbReference>
<accession>A0AAN4Y8G1</accession>
<proteinExistence type="predicted"/>
<evidence type="ECO:0000256" key="1">
    <source>
        <dbReference type="SAM" id="SignalP"/>
    </source>
</evidence>
<dbReference type="GO" id="GO:1902929">
    <property type="term" value="C:plasma membrane of growing cell tip"/>
    <property type="evidence" value="ECO:0007669"/>
    <property type="project" value="TreeGrafter"/>
</dbReference>
<evidence type="ECO:0000259" key="3">
    <source>
        <dbReference type="Pfam" id="PF20842"/>
    </source>
</evidence>
<feature type="domain" description="Rax2-like C-terminal" evidence="2">
    <location>
        <begin position="886"/>
        <end position="1133"/>
    </location>
</feature>